<evidence type="ECO:0000313" key="2">
    <source>
        <dbReference type="Proteomes" id="UP000249915"/>
    </source>
</evidence>
<dbReference type="EMBL" id="MASW01000002">
    <property type="protein sequence ID" value="PXY27704.1"/>
    <property type="molecule type" value="Genomic_DNA"/>
</dbReference>
<dbReference type="PANTHER" id="PTHR43975:SF2">
    <property type="entry name" value="EG:BACR7A4.14 PROTEIN-RELATED"/>
    <property type="match status" value="1"/>
</dbReference>
<reference evidence="1 2" key="1">
    <citation type="submission" date="2016-07" db="EMBL/GenBank/DDBJ databases">
        <title>Draft genome sequence of Prauserella muralis DSM 45305, isolated from a mould-covered wall in an indoor environment.</title>
        <authorList>
            <person name="Ruckert C."/>
            <person name="Albersmeier A."/>
            <person name="Jiang C.-L."/>
            <person name="Jiang Y."/>
            <person name="Kalinowski J."/>
            <person name="Schneider O."/>
            <person name="Winkler A."/>
            <person name="Zotchev S.B."/>
        </authorList>
    </citation>
    <scope>NUCLEOTIDE SEQUENCE [LARGE SCALE GENOMIC DNA]</scope>
    <source>
        <strain evidence="1 2">DSM 45305</strain>
    </source>
</reference>
<proteinExistence type="predicted"/>
<dbReference type="SUPFAM" id="SSF51735">
    <property type="entry name" value="NAD(P)-binding Rossmann-fold domains"/>
    <property type="match status" value="1"/>
</dbReference>
<gene>
    <name evidence="1" type="ORF">BAY60_15050</name>
</gene>
<dbReference type="InterPro" id="IPR036291">
    <property type="entry name" value="NAD(P)-bd_dom_sf"/>
</dbReference>
<dbReference type="RefSeq" id="WP_112281716.1">
    <property type="nucleotide sequence ID" value="NZ_MASW01000002.1"/>
</dbReference>
<keyword evidence="2" id="KW-1185">Reference proteome</keyword>
<dbReference type="AlphaFoldDB" id="A0A2V4B0I2"/>
<dbReference type="CDD" id="cd05233">
    <property type="entry name" value="SDR_c"/>
    <property type="match status" value="1"/>
</dbReference>
<comment type="caution">
    <text evidence="1">The sequence shown here is derived from an EMBL/GenBank/DDBJ whole genome shotgun (WGS) entry which is preliminary data.</text>
</comment>
<organism evidence="1 2">
    <name type="scientific">Prauserella muralis</name>
    <dbReference type="NCBI Taxonomy" id="588067"/>
    <lineage>
        <taxon>Bacteria</taxon>
        <taxon>Bacillati</taxon>
        <taxon>Actinomycetota</taxon>
        <taxon>Actinomycetes</taxon>
        <taxon>Pseudonocardiales</taxon>
        <taxon>Pseudonocardiaceae</taxon>
        <taxon>Prauserella</taxon>
    </lineage>
</organism>
<accession>A0A2V4B0I2</accession>
<dbReference type="Proteomes" id="UP000249915">
    <property type="component" value="Unassembled WGS sequence"/>
</dbReference>
<dbReference type="Gene3D" id="3.40.50.720">
    <property type="entry name" value="NAD(P)-binding Rossmann-like Domain"/>
    <property type="match status" value="2"/>
</dbReference>
<dbReference type="PANTHER" id="PTHR43975">
    <property type="entry name" value="ZGC:101858"/>
    <property type="match status" value="1"/>
</dbReference>
<protein>
    <submittedName>
        <fullName evidence="1">Uncharacterized protein</fullName>
    </submittedName>
</protein>
<evidence type="ECO:0000313" key="1">
    <source>
        <dbReference type="EMBL" id="PXY27704.1"/>
    </source>
</evidence>
<sequence length="187" mass="18646">MISGVLSERTAIITGVGGALAAAAAHALSRAGASVVLASRDAGALDALAAEITAEGGHAVAVPTDLASPVSVRRLVEQTLGAFGHLDAALNNGSAHDIALAMRYQIPSMWRAGGGRIVNVAPDVALQPAVIALTRTAAPDLAMSNVRINAVSAAAHAHAGQVADTIVWLCSDDAALATGETLRVPAP</sequence>
<dbReference type="OrthoDB" id="517007at2"/>
<name>A0A2V4B0I2_9PSEU</name>
<dbReference type="Pfam" id="PF00106">
    <property type="entry name" value="adh_short"/>
    <property type="match status" value="1"/>
</dbReference>
<dbReference type="InterPro" id="IPR002347">
    <property type="entry name" value="SDR_fam"/>
</dbReference>